<keyword evidence="4" id="KW-1185">Reference proteome</keyword>
<dbReference type="InterPro" id="IPR023631">
    <property type="entry name" value="Amidase_dom"/>
</dbReference>
<dbReference type="InterPro" id="IPR036928">
    <property type="entry name" value="AS_sf"/>
</dbReference>
<evidence type="ECO:0000313" key="3">
    <source>
        <dbReference type="EMBL" id="KIM96970.1"/>
    </source>
</evidence>
<reference evidence="3 4" key="1">
    <citation type="submission" date="2014-04" db="EMBL/GenBank/DDBJ databases">
        <authorList>
            <consortium name="DOE Joint Genome Institute"/>
            <person name="Kuo A."/>
            <person name="Martino E."/>
            <person name="Perotto S."/>
            <person name="Kohler A."/>
            <person name="Nagy L.G."/>
            <person name="Floudas D."/>
            <person name="Copeland A."/>
            <person name="Barry K.W."/>
            <person name="Cichocki N."/>
            <person name="Veneault-Fourrey C."/>
            <person name="LaButti K."/>
            <person name="Lindquist E.A."/>
            <person name="Lipzen A."/>
            <person name="Lundell T."/>
            <person name="Morin E."/>
            <person name="Murat C."/>
            <person name="Sun H."/>
            <person name="Tunlid A."/>
            <person name="Henrissat B."/>
            <person name="Grigoriev I.V."/>
            <person name="Hibbett D.S."/>
            <person name="Martin F."/>
            <person name="Nordberg H.P."/>
            <person name="Cantor M.N."/>
            <person name="Hua S.X."/>
        </authorList>
    </citation>
    <scope>NUCLEOTIDE SEQUENCE [LARGE SCALE GENOMIC DNA]</scope>
    <source>
        <strain evidence="3 4">Zn</strain>
    </source>
</reference>
<dbReference type="OrthoDB" id="566138at2759"/>
<dbReference type="Gene3D" id="3.90.1300.10">
    <property type="entry name" value="Amidase signature (AS) domain"/>
    <property type="match status" value="1"/>
</dbReference>
<dbReference type="STRING" id="913774.A0A0C3GLG8"/>
<dbReference type="EMBL" id="KN832883">
    <property type="protein sequence ID" value="KIM96970.1"/>
    <property type="molecule type" value="Genomic_DNA"/>
</dbReference>
<evidence type="ECO:0000313" key="4">
    <source>
        <dbReference type="Proteomes" id="UP000054321"/>
    </source>
</evidence>
<dbReference type="Proteomes" id="UP000054321">
    <property type="component" value="Unassembled WGS sequence"/>
</dbReference>
<dbReference type="SUPFAM" id="SSF75304">
    <property type="entry name" value="Amidase signature (AS) enzymes"/>
    <property type="match status" value="1"/>
</dbReference>
<keyword evidence="1" id="KW-0472">Membrane</keyword>
<name>A0A0C3GLG8_OIDMZ</name>
<evidence type="ECO:0000256" key="1">
    <source>
        <dbReference type="SAM" id="Phobius"/>
    </source>
</evidence>
<organism evidence="3 4">
    <name type="scientific">Oidiodendron maius (strain Zn)</name>
    <dbReference type="NCBI Taxonomy" id="913774"/>
    <lineage>
        <taxon>Eukaryota</taxon>
        <taxon>Fungi</taxon>
        <taxon>Dikarya</taxon>
        <taxon>Ascomycota</taxon>
        <taxon>Pezizomycotina</taxon>
        <taxon>Leotiomycetes</taxon>
        <taxon>Leotiomycetes incertae sedis</taxon>
        <taxon>Myxotrichaceae</taxon>
        <taxon>Oidiodendron</taxon>
    </lineage>
</organism>
<feature type="transmembrane region" description="Helical" evidence="1">
    <location>
        <begin position="448"/>
        <end position="470"/>
    </location>
</feature>
<feature type="domain" description="Amidase" evidence="2">
    <location>
        <begin position="30"/>
        <end position="486"/>
    </location>
</feature>
<gene>
    <name evidence="3" type="ORF">OIDMADRAFT_183029</name>
</gene>
<keyword evidence="1" id="KW-0812">Transmembrane</keyword>
<dbReference type="HOGENOM" id="CLU_009600_14_3_1"/>
<dbReference type="Pfam" id="PF01425">
    <property type="entry name" value="Amidase"/>
    <property type="match status" value="1"/>
</dbReference>
<dbReference type="AlphaFoldDB" id="A0A0C3GLG8"/>
<evidence type="ECO:0000259" key="2">
    <source>
        <dbReference type="Pfam" id="PF01425"/>
    </source>
</evidence>
<protein>
    <recommendedName>
        <fullName evidence="2">Amidase domain-containing protein</fullName>
    </recommendedName>
</protein>
<sequence>MRHLSSVELLSLDAATLQTKLESGAITSAELVEQYLAQIEKHDKQGLSVNALIAITPRQLLLTKAAELDKERSEGKVRSKLHGIPILVKDAFITAPETGLPTTIGSFAFDDAKPARSARVIEKLESMGVILLGKTNMNELIGLKGFAPANGWSAVGGQTRSAYIAFAKSDGDMGQSNPCGSSTGSAVSVSAGFAPLAIGTETVGSVVQPGNRAGLFAMKPTVKSTLLDGVWPGTPNFDAIGGLTKSVLDLAVITASLLTPERAESLPANGFETYLTKSFNGLRIGFLDQKIWTFPPDVLASTPETIAQMSEAYTAIMDLIKHQEGTKVLYPVQIPEVKDLDYKGELGILAVIFYEMRDNIANFLERFNTTNVRSLEDLVQFNKDHAEKELPSDHPDQDWLVKGLESRPTKEHYEAALAHIRNTAGENGIARLFAEEDLNLLAFPMDSGIAMIAAAAGYPIATMPLGALLWNGRPFSLGIMALPGREDLMFQFMSAFEASVEPRPLPPLLVEHNAELEMPSKSNFHL</sequence>
<dbReference type="InParanoid" id="A0A0C3GLG8"/>
<reference evidence="4" key="2">
    <citation type="submission" date="2015-01" db="EMBL/GenBank/DDBJ databases">
        <title>Evolutionary Origins and Diversification of the Mycorrhizal Mutualists.</title>
        <authorList>
            <consortium name="DOE Joint Genome Institute"/>
            <consortium name="Mycorrhizal Genomics Consortium"/>
            <person name="Kohler A."/>
            <person name="Kuo A."/>
            <person name="Nagy L.G."/>
            <person name="Floudas D."/>
            <person name="Copeland A."/>
            <person name="Barry K.W."/>
            <person name="Cichocki N."/>
            <person name="Veneault-Fourrey C."/>
            <person name="LaButti K."/>
            <person name="Lindquist E.A."/>
            <person name="Lipzen A."/>
            <person name="Lundell T."/>
            <person name="Morin E."/>
            <person name="Murat C."/>
            <person name="Riley R."/>
            <person name="Ohm R."/>
            <person name="Sun H."/>
            <person name="Tunlid A."/>
            <person name="Henrissat B."/>
            <person name="Grigoriev I.V."/>
            <person name="Hibbett D.S."/>
            <person name="Martin F."/>
        </authorList>
    </citation>
    <scope>NUCLEOTIDE SEQUENCE [LARGE SCALE GENOMIC DNA]</scope>
    <source>
        <strain evidence="4">Zn</strain>
    </source>
</reference>
<dbReference type="PANTHER" id="PTHR42678:SF34">
    <property type="entry name" value="OS04G0183300 PROTEIN"/>
    <property type="match status" value="1"/>
</dbReference>
<accession>A0A0C3GLG8</accession>
<keyword evidence="1" id="KW-1133">Transmembrane helix</keyword>
<dbReference type="PANTHER" id="PTHR42678">
    <property type="entry name" value="AMIDASE"/>
    <property type="match status" value="1"/>
</dbReference>
<proteinExistence type="predicted"/>